<dbReference type="Pfam" id="PF00575">
    <property type="entry name" value="S1"/>
    <property type="match status" value="1"/>
</dbReference>
<dbReference type="SMART" id="SM00955">
    <property type="entry name" value="RNB"/>
    <property type="match status" value="1"/>
</dbReference>
<evidence type="ECO:0000256" key="6">
    <source>
        <dbReference type="ARBA" id="ARBA00022839"/>
    </source>
</evidence>
<protein>
    <recommendedName>
        <fullName evidence="8">Ribonuclease R</fullName>
        <shortName evidence="8">RNase R</shortName>
        <ecNumber evidence="8">3.1.13.1</ecNumber>
    </recommendedName>
</protein>
<dbReference type="HAMAP" id="MF_01895">
    <property type="entry name" value="RNase_R"/>
    <property type="match status" value="1"/>
</dbReference>
<keyword evidence="4 8" id="KW-0540">Nuclease</keyword>
<feature type="compositionally biased region" description="Low complexity" evidence="9">
    <location>
        <begin position="815"/>
        <end position="835"/>
    </location>
</feature>
<feature type="region of interest" description="Disordered" evidence="9">
    <location>
        <begin position="781"/>
        <end position="891"/>
    </location>
</feature>
<evidence type="ECO:0000256" key="2">
    <source>
        <dbReference type="ARBA" id="ARBA00004496"/>
    </source>
</evidence>
<comment type="catalytic activity">
    <reaction evidence="1 8">
        <text>Exonucleolytic cleavage in the 3'- to 5'-direction to yield nucleoside 5'-phosphates.</text>
        <dbReference type="EC" id="3.1.13.1"/>
    </reaction>
</comment>
<evidence type="ECO:0000256" key="4">
    <source>
        <dbReference type="ARBA" id="ARBA00022722"/>
    </source>
</evidence>
<dbReference type="SUPFAM" id="SSF50249">
    <property type="entry name" value="Nucleic acid-binding proteins"/>
    <property type="match status" value="4"/>
</dbReference>
<dbReference type="InterPro" id="IPR011129">
    <property type="entry name" value="CSD"/>
</dbReference>
<sequence length="891" mass="97886">MALPRRRRQGADGSDADRPGRGRGGKASAAAAGGQPGGAPGQAGSSAEAESAIAAWEERILGFMRERAYRPLTASQLAAAMGVDGPDAESAFRAALERLEAAGRVVRTRTRRYGLPERMNLAVGVLHCHPKGYAFLIQPDGEDVFIPAENLGGAMHRDRVVVRLVGRGRDGRKPEGEVIRILERANRELVGRLEGQPGRDGYGFVTPLDQRLFWDVFIPAGQLGGAKPGDMVVVEITRWPERRRGPEGRVVRVLGPADAPGVDVAAIVAKAGLRVEFPAAALAQAERVPERVTARDRRGRRDLRDWLVVTIDGADAKDLDDAVSLQRLPEGGEAVWRLGVHIADVSHYVPEGSPLDLEARRRATSVYLVDRVVPMLPPRLSNGICSLNPRVDRLTVSVVMDFDARGRRVAYEIFPSVIRSRHRLTYEGVQRMLEGSPDDPEVRALREQHADVLPMLEDMAQLAARLTARRERRGSIDFDIAEVKVVLDEQGMPRELLRRERTVATRIIEEFMIAANETVAEHCHWRQVPFIYRVHEEPDPEEVEELAAFLTILGYPLPPRRKLHPRLFQRVLKQVEGRPEEYLVNAVVLRTMKRARYATEALGHFGLAARFYCHFTSPIRRYPDLVVHRIVKELVTRGSLPPERVERLEAMLPEIADHCSQQERVAEEAERESVDLKKVQFMVDKVGETYRGIISGVAPFGLFVTLPNLVEGLVHVSTLTDDYYHYEEKLYSLVGERTRRTFRLGDEVEVVVAKVDPEARTVDLVLAELAGELEDYAGRAARAGRRSGGAGRDAAASRGGTAGRAGAGAGRARRAGGTAAAGAATAGKGARGSTAKVEARRRRTAATGRRRDRRGRNAAGTPGDAAQPPGKAAAAEAAAAAEGARRRRRRR</sequence>
<name>A0ABZ0QRG3_9FIRM</name>
<evidence type="ECO:0000313" key="12">
    <source>
        <dbReference type="Proteomes" id="UP001304683"/>
    </source>
</evidence>
<evidence type="ECO:0000256" key="3">
    <source>
        <dbReference type="ARBA" id="ARBA00022490"/>
    </source>
</evidence>
<evidence type="ECO:0000313" key="11">
    <source>
        <dbReference type="EMBL" id="WPD18980.1"/>
    </source>
</evidence>
<dbReference type="SMART" id="SM00316">
    <property type="entry name" value="S1"/>
    <property type="match status" value="1"/>
</dbReference>
<keyword evidence="7 8" id="KW-0694">RNA-binding</keyword>
<dbReference type="InterPro" id="IPR011805">
    <property type="entry name" value="RNase_R"/>
</dbReference>
<dbReference type="Gene3D" id="2.40.50.140">
    <property type="entry name" value="Nucleic acid-binding proteins"/>
    <property type="match status" value="3"/>
</dbReference>
<dbReference type="NCBIfam" id="TIGR00358">
    <property type="entry name" value="3_prime_RNase"/>
    <property type="match status" value="1"/>
</dbReference>
<evidence type="ECO:0000256" key="5">
    <source>
        <dbReference type="ARBA" id="ARBA00022801"/>
    </source>
</evidence>
<dbReference type="EC" id="3.1.13.1" evidence="8"/>
<evidence type="ECO:0000259" key="10">
    <source>
        <dbReference type="PROSITE" id="PS50126"/>
    </source>
</evidence>
<dbReference type="RefSeq" id="WP_318750668.1">
    <property type="nucleotide sequence ID" value="NZ_CP132508.1"/>
</dbReference>
<evidence type="ECO:0000256" key="7">
    <source>
        <dbReference type="ARBA" id="ARBA00022884"/>
    </source>
</evidence>
<evidence type="ECO:0000256" key="1">
    <source>
        <dbReference type="ARBA" id="ARBA00001849"/>
    </source>
</evidence>
<evidence type="ECO:0000256" key="9">
    <source>
        <dbReference type="SAM" id="MobiDB-lite"/>
    </source>
</evidence>
<accession>A0ABZ0QRG3</accession>
<comment type="function">
    <text evidence="8">3'-5' exoribonuclease that releases 5'-nucleoside monophosphates and is involved in maturation of structured RNAs.</text>
</comment>
<dbReference type="PROSITE" id="PS50126">
    <property type="entry name" value="S1"/>
    <property type="match status" value="1"/>
</dbReference>
<feature type="compositionally biased region" description="Gly residues" evidence="9">
    <location>
        <begin position="800"/>
        <end position="809"/>
    </location>
</feature>
<keyword evidence="12" id="KW-1185">Reference proteome</keyword>
<keyword evidence="5 8" id="KW-0378">Hydrolase</keyword>
<feature type="region of interest" description="Disordered" evidence="9">
    <location>
        <begin position="1"/>
        <end position="46"/>
    </location>
</feature>
<evidence type="ECO:0000256" key="8">
    <source>
        <dbReference type="HAMAP-Rule" id="MF_01895"/>
    </source>
</evidence>
<dbReference type="InterPro" id="IPR013223">
    <property type="entry name" value="RNase_B_OB_dom"/>
</dbReference>
<feature type="compositionally biased region" description="Low complexity" evidence="9">
    <location>
        <begin position="872"/>
        <end position="882"/>
    </location>
</feature>
<dbReference type="CDD" id="cd04471">
    <property type="entry name" value="S1_RNase_R"/>
    <property type="match status" value="1"/>
</dbReference>
<dbReference type="InterPro" id="IPR004476">
    <property type="entry name" value="RNase_II/RNase_R"/>
</dbReference>
<comment type="subcellular location">
    <subcellularLocation>
        <location evidence="2 8">Cytoplasm</location>
    </subcellularLocation>
</comment>
<organism evidence="11 12">
    <name type="scientific">Thermaerobacter composti</name>
    <dbReference type="NCBI Taxonomy" id="554949"/>
    <lineage>
        <taxon>Bacteria</taxon>
        <taxon>Bacillati</taxon>
        <taxon>Bacillota</taxon>
        <taxon>Clostridia</taxon>
        <taxon>Eubacteriales</taxon>
        <taxon>Clostridiales Family XVII. Incertae Sedis</taxon>
        <taxon>Thermaerobacter</taxon>
    </lineage>
</organism>
<dbReference type="EMBL" id="CP132508">
    <property type="protein sequence ID" value="WPD18980.1"/>
    <property type="molecule type" value="Genomic_DNA"/>
</dbReference>
<dbReference type="NCBIfam" id="TIGR02063">
    <property type="entry name" value="RNase_R"/>
    <property type="match status" value="1"/>
</dbReference>
<dbReference type="SMART" id="SM00357">
    <property type="entry name" value="CSP"/>
    <property type="match status" value="2"/>
</dbReference>
<keyword evidence="6 8" id="KW-0269">Exonuclease</keyword>
<dbReference type="Pfam" id="PF08206">
    <property type="entry name" value="OB_RNB"/>
    <property type="match status" value="1"/>
</dbReference>
<dbReference type="Proteomes" id="UP001304683">
    <property type="component" value="Chromosome"/>
</dbReference>
<dbReference type="PANTHER" id="PTHR23355">
    <property type="entry name" value="RIBONUCLEASE"/>
    <property type="match status" value="1"/>
</dbReference>
<dbReference type="InterPro" id="IPR003029">
    <property type="entry name" value="S1_domain"/>
</dbReference>
<dbReference type="PANTHER" id="PTHR23355:SF9">
    <property type="entry name" value="DIS3-LIKE EXONUCLEASE 2"/>
    <property type="match status" value="1"/>
</dbReference>
<dbReference type="Pfam" id="PF17876">
    <property type="entry name" value="CSD2"/>
    <property type="match status" value="1"/>
</dbReference>
<feature type="compositionally biased region" description="Basic residues" evidence="9">
    <location>
        <begin position="839"/>
        <end position="856"/>
    </location>
</feature>
<gene>
    <name evidence="8 11" type="primary">rnr</name>
    <name evidence="11" type="ORF">Q5761_11615</name>
</gene>
<proteinExistence type="inferred from homology"/>
<feature type="domain" description="S1 motif" evidence="10">
    <location>
        <begin position="687"/>
        <end position="767"/>
    </location>
</feature>
<comment type="similarity">
    <text evidence="8">Belongs to the RNR ribonuclease family. RNase R subfamily.</text>
</comment>
<dbReference type="InterPro" id="IPR040476">
    <property type="entry name" value="CSD2"/>
</dbReference>
<dbReference type="InterPro" id="IPR001900">
    <property type="entry name" value="RNase_II/R"/>
</dbReference>
<reference evidence="11 12" key="1">
    <citation type="submission" date="2023-08" db="EMBL/GenBank/DDBJ databases">
        <title>Genome sequence of Thermaerobacter compostii strain Ins1, a spore-forming filamentous bacterium isolated from a deep geothermal reservoir.</title>
        <authorList>
            <person name="Bregnard D."/>
            <person name="Gonzalez D."/>
            <person name="Junier P."/>
        </authorList>
    </citation>
    <scope>NUCLEOTIDE SEQUENCE [LARGE SCALE GENOMIC DNA]</scope>
    <source>
        <strain evidence="11 12">Ins1</strain>
    </source>
</reference>
<dbReference type="InterPro" id="IPR012340">
    <property type="entry name" value="NA-bd_OB-fold"/>
</dbReference>
<dbReference type="Pfam" id="PF00773">
    <property type="entry name" value="RNB"/>
    <property type="match status" value="1"/>
</dbReference>
<keyword evidence="3 8" id="KW-0963">Cytoplasm</keyword>
<dbReference type="InterPro" id="IPR050180">
    <property type="entry name" value="RNR_Ribonuclease"/>
</dbReference>